<feature type="region of interest" description="Disordered" evidence="14">
    <location>
        <begin position="832"/>
        <end position="851"/>
    </location>
</feature>
<evidence type="ECO:0000256" key="9">
    <source>
        <dbReference type="ARBA" id="ARBA00023029"/>
    </source>
</evidence>
<keyword evidence="8" id="KW-0460">Magnesium</keyword>
<dbReference type="InterPro" id="IPR013825">
    <property type="entry name" value="Topo_IA_cen_sub2"/>
</dbReference>
<dbReference type="FunFam" id="3.40.50.140:FF:000003">
    <property type="entry name" value="DNA topoisomerase"/>
    <property type="match status" value="1"/>
</dbReference>
<dbReference type="Proteomes" id="UP000327157">
    <property type="component" value="Chromosome 15"/>
</dbReference>
<evidence type="ECO:0000313" key="19">
    <source>
        <dbReference type="EMBL" id="KAB2618978.1"/>
    </source>
</evidence>
<dbReference type="SMART" id="SM00436">
    <property type="entry name" value="TOP1Bc"/>
    <property type="match status" value="1"/>
</dbReference>
<dbReference type="GO" id="GO:0003677">
    <property type="term" value="F:DNA binding"/>
    <property type="evidence" value="ECO:0007669"/>
    <property type="project" value="UniProtKB-KW"/>
</dbReference>
<keyword evidence="4" id="KW-0479">Metal-binding</keyword>
<dbReference type="PRINTS" id="PR00417">
    <property type="entry name" value="PRTPISMRASEI"/>
</dbReference>
<organism evidence="19 20">
    <name type="scientific">Pyrus ussuriensis x Pyrus communis</name>
    <dbReference type="NCBI Taxonomy" id="2448454"/>
    <lineage>
        <taxon>Eukaryota</taxon>
        <taxon>Viridiplantae</taxon>
        <taxon>Streptophyta</taxon>
        <taxon>Embryophyta</taxon>
        <taxon>Tracheophyta</taxon>
        <taxon>Spermatophyta</taxon>
        <taxon>Magnoliopsida</taxon>
        <taxon>eudicotyledons</taxon>
        <taxon>Gunneridae</taxon>
        <taxon>Pentapetalae</taxon>
        <taxon>rosids</taxon>
        <taxon>fabids</taxon>
        <taxon>Rosales</taxon>
        <taxon>Rosaceae</taxon>
        <taxon>Amygdaloideae</taxon>
        <taxon>Maleae</taxon>
        <taxon>Pyrus</taxon>
    </lineage>
</organism>
<evidence type="ECO:0000256" key="5">
    <source>
        <dbReference type="ARBA" id="ARBA00022737"/>
    </source>
</evidence>
<evidence type="ECO:0000259" key="15">
    <source>
        <dbReference type="PROSITE" id="PS50158"/>
    </source>
</evidence>
<dbReference type="GO" id="GO:0003917">
    <property type="term" value="F:DNA topoisomerase type I (single strand cut, ATP-independent) activity"/>
    <property type="evidence" value="ECO:0007669"/>
    <property type="project" value="UniProtKB-EC"/>
</dbReference>
<name>A0A5N5GUL2_9ROSA</name>
<dbReference type="Gene3D" id="1.10.290.10">
    <property type="entry name" value="Topoisomerase I, domain 4"/>
    <property type="match status" value="1"/>
</dbReference>
<feature type="domain" description="Topo IA-type catalytic" evidence="18">
    <location>
        <begin position="174"/>
        <end position="605"/>
    </location>
</feature>
<dbReference type="GO" id="GO:0006281">
    <property type="term" value="P:DNA repair"/>
    <property type="evidence" value="ECO:0007669"/>
    <property type="project" value="TreeGrafter"/>
</dbReference>
<dbReference type="Pfam" id="PF01396">
    <property type="entry name" value="Zn_ribbon_Top1"/>
    <property type="match status" value="1"/>
</dbReference>
<dbReference type="CDD" id="cd00186">
    <property type="entry name" value="TOP1Ac"/>
    <property type="match status" value="1"/>
</dbReference>
<gene>
    <name evidence="19" type="ORF">D8674_014847</name>
</gene>
<feature type="region of interest" description="Disordered" evidence="14">
    <location>
        <begin position="906"/>
        <end position="935"/>
    </location>
</feature>
<dbReference type="PROSITE" id="PS52039">
    <property type="entry name" value="TOPO_IA_2"/>
    <property type="match status" value="1"/>
</dbReference>
<dbReference type="InterPro" id="IPR001878">
    <property type="entry name" value="Znf_CCHC"/>
</dbReference>
<evidence type="ECO:0000256" key="13">
    <source>
        <dbReference type="RuleBase" id="RU362092"/>
    </source>
</evidence>
<dbReference type="OrthoDB" id="430051at2759"/>
<feature type="compositionally biased region" description="Polar residues" evidence="14">
    <location>
        <begin position="911"/>
        <end position="921"/>
    </location>
</feature>
<evidence type="ECO:0000256" key="4">
    <source>
        <dbReference type="ARBA" id="ARBA00022723"/>
    </source>
</evidence>
<dbReference type="PROSITE" id="PS51999">
    <property type="entry name" value="ZF_GRF"/>
    <property type="match status" value="1"/>
</dbReference>
<keyword evidence="5" id="KW-0677">Repeat</keyword>
<dbReference type="Pfam" id="PF01131">
    <property type="entry name" value="Topoisom_bac"/>
    <property type="match status" value="1"/>
</dbReference>
<comment type="catalytic activity">
    <reaction evidence="1 13">
        <text>ATP-independent breakage of single-stranded DNA, followed by passage and rejoining.</text>
        <dbReference type="EC" id="5.6.2.1"/>
    </reaction>
</comment>
<dbReference type="InterPro" id="IPR013498">
    <property type="entry name" value="Topo_IA_Znf"/>
</dbReference>
<keyword evidence="10 13" id="KW-0238">DNA-binding</keyword>
<feature type="compositionally biased region" description="Gly residues" evidence="14">
    <location>
        <begin position="924"/>
        <end position="935"/>
    </location>
</feature>
<dbReference type="InterPro" id="IPR010666">
    <property type="entry name" value="Znf_GRF"/>
</dbReference>
<dbReference type="SMART" id="SM00437">
    <property type="entry name" value="TOP1Ac"/>
    <property type="match status" value="1"/>
</dbReference>
<dbReference type="SUPFAM" id="SSF57756">
    <property type="entry name" value="Retrovirus zinc finger-like domains"/>
    <property type="match status" value="3"/>
</dbReference>
<dbReference type="PROSITE" id="PS50880">
    <property type="entry name" value="TOPRIM"/>
    <property type="match status" value="1"/>
</dbReference>
<evidence type="ECO:0000256" key="7">
    <source>
        <dbReference type="ARBA" id="ARBA00022833"/>
    </source>
</evidence>
<evidence type="ECO:0000259" key="16">
    <source>
        <dbReference type="PROSITE" id="PS50880"/>
    </source>
</evidence>
<evidence type="ECO:0000256" key="6">
    <source>
        <dbReference type="ARBA" id="ARBA00022771"/>
    </source>
</evidence>
<feature type="domain" description="Toprim" evidence="16">
    <location>
        <begin position="9"/>
        <end position="156"/>
    </location>
</feature>
<evidence type="ECO:0000259" key="18">
    <source>
        <dbReference type="PROSITE" id="PS52039"/>
    </source>
</evidence>
<reference evidence="19 20" key="1">
    <citation type="submission" date="2019-09" db="EMBL/GenBank/DDBJ databases">
        <authorList>
            <person name="Ou C."/>
        </authorList>
    </citation>
    <scope>NUCLEOTIDE SEQUENCE [LARGE SCALE GENOMIC DNA]</scope>
    <source>
        <strain evidence="19">S2</strain>
        <tissue evidence="19">Leaf</tissue>
    </source>
</reference>
<dbReference type="Gene3D" id="1.10.460.10">
    <property type="entry name" value="Topoisomerase I, domain 2"/>
    <property type="match status" value="1"/>
</dbReference>
<evidence type="ECO:0000256" key="2">
    <source>
        <dbReference type="ARBA" id="ARBA00001946"/>
    </source>
</evidence>
<dbReference type="InterPro" id="IPR013497">
    <property type="entry name" value="Topo_IA_cen"/>
</dbReference>
<keyword evidence="11 13" id="KW-0413">Isomerase</keyword>
<evidence type="ECO:0000256" key="11">
    <source>
        <dbReference type="ARBA" id="ARBA00023235"/>
    </source>
</evidence>
<dbReference type="PANTHER" id="PTHR11390:SF21">
    <property type="entry name" value="DNA TOPOISOMERASE 3-ALPHA"/>
    <property type="match status" value="1"/>
</dbReference>
<dbReference type="Pfam" id="PF06839">
    <property type="entry name" value="Zn_ribbon_GRF"/>
    <property type="match status" value="1"/>
</dbReference>
<reference evidence="20" key="2">
    <citation type="submission" date="2019-10" db="EMBL/GenBank/DDBJ databases">
        <title>A de novo genome assembly of a pear dwarfing rootstock.</title>
        <authorList>
            <person name="Wang F."/>
            <person name="Wang J."/>
            <person name="Li S."/>
            <person name="Zhang Y."/>
            <person name="Fang M."/>
            <person name="Ma L."/>
            <person name="Zhao Y."/>
            <person name="Jiang S."/>
        </authorList>
    </citation>
    <scope>NUCLEOTIDE SEQUENCE [LARGE SCALE GENOMIC DNA]</scope>
</reference>
<dbReference type="FunFam" id="2.70.20.10:FF:000004">
    <property type="entry name" value="DNA topoisomerase"/>
    <property type="match status" value="1"/>
</dbReference>
<dbReference type="PANTHER" id="PTHR11390">
    <property type="entry name" value="PROKARYOTIC DNA TOPOISOMERASE"/>
    <property type="match status" value="1"/>
</dbReference>
<comment type="cofactor">
    <cofactor evidence="2">
        <name>Mg(2+)</name>
        <dbReference type="ChEBI" id="CHEBI:18420"/>
    </cofactor>
</comment>
<dbReference type="SUPFAM" id="SSF56712">
    <property type="entry name" value="Prokaryotic type I DNA topoisomerase"/>
    <property type="match status" value="1"/>
</dbReference>
<dbReference type="InterPro" id="IPR023405">
    <property type="entry name" value="Topo_IA_core_domain"/>
</dbReference>
<dbReference type="InterPro" id="IPR013824">
    <property type="entry name" value="Topo_IA_cen_sub1"/>
</dbReference>
<dbReference type="Gene3D" id="2.70.20.10">
    <property type="entry name" value="Topoisomerase I, domain 3"/>
    <property type="match status" value="1"/>
</dbReference>
<evidence type="ECO:0000256" key="14">
    <source>
        <dbReference type="SAM" id="MobiDB-lite"/>
    </source>
</evidence>
<feature type="domain" description="CCHC-type" evidence="15">
    <location>
        <begin position="821"/>
        <end position="836"/>
    </location>
</feature>
<keyword evidence="7" id="KW-0862">Zinc</keyword>
<dbReference type="FunFam" id="1.10.290.10:FF:000003">
    <property type="entry name" value="DNA topoisomerase"/>
    <property type="match status" value="1"/>
</dbReference>
<proteinExistence type="inferred from homology"/>
<dbReference type="InterPro" id="IPR003601">
    <property type="entry name" value="Topo_IA_2"/>
</dbReference>
<dbReference type="InterPro" id="IPR003602">
    <property type="entry name" value="Topo_IA_DNA-bd_dom"/>
</dbReference>
<feature type="domain" description="GRF-type" evidence="17">
    <location>
        <begin position="860"/>
        <end position="899"/>
    </location>
</feature>
<dbReference type="Gene3D" id="3.40.50.140">
    <property type="match status" value="1"/>
</dbReference>
<sequence length="972" mass="107584">MSGSGGSIRVLNVAEKPSVAKSVATLLSGNQGQGLRVREGRSRYNKIYEFNYSINGRPCHMLVTSVTGHLMELEFEDRFRKWHACDPALLFTAPVHKKVPEDKLDIKRTLEEEARRCQWLVLWLDCDREGENIAFEVIEVCTAVNRHLTIRRARFSALTERDIYNAVQNLVNANKFFADAVDARQEIDLRIGASFTRFQTMLLRDAFVIDSTASDRNLVLSYGPCQFPTLGFVVERYWEIQSHEPEEFWTINCSHKSDEGTATFHWMRGHLFDYACAVVIYEMCVEEPTATVTKVRQQEKLKKPPNPLNTIQLEQRASIYFRMSSEHTMKVAEELYQAGFISYPRTETDGFSERTDLHAIVEEQQRHPGWGSYAQRLLDPASGLWKNPSNGGHDDKAHPPIHPTKFSSGESGWSQDHHRLYELVVRHFLACVSQPAVGAETTVEIDIAGELFSASGRVILAKNYLDVYRFESWGGSLLPTYEFGQQFVPTTLTLDSGVTRPPPLLSEADLLSCMDKEGIGTDATMHDHIKKLLDRFYATKDSSMRFSPTNLGEALVMGYDDMGYKLWKPYLRAVMERDMKAVSEGAKSKAEVLETCLQQMKACFLDARLNKVKLFEAMSVFFERSSRPSGDDQHTSGEFVRQCGLCHEADMVLRQNRDGNFMVGCLGYPQCRNAVWLPGSVSEAAVTTNVCNSCTPGPVYLIQFTFRRLEIPPNYSANHLGCIGGCDETLRQLTEICGTGSRLSARGRGPVTSNNNVPRSNTRQGPCIYCHQAGHSSGDCPSQSSGPRSVRPQSMNVQSARGRGPAMSNNVQQSNTRQGACIYCHQTGHSSGDCPSQSSGPQSARPRSMNVQSGQVSTSCSTCGAPCALRTANTIANRGRKFYSCQSQACNFFVWEDSLNNDNGGRGFQRANVSASASNPTRSGGSGRGGRGAGDAAGVSFVSATGDPVSGRRCFACGDPSHFANVCPNRGN</sequence>
<dbReference type="GO" id="GO:0031422">
    <property type="term" value="C:RecQ family helicase-topoisomerase III complex"/>
    <property type="evidence" value="ECO:0007669"/>
    <property type="project" value="TreeGrafter"/>
</dbReference>
<evidence type="ECO:0000313" key="20">
    <source>
        <dbReference type="Proteomes" id="UP000327157"/>
    </source>
</evidence>
<dbReference type="CDD" id="cd03362">
    <property type="entry name" value="TOPRIM_TopoIA_TopoIII"/>
    <property type="match status" value="1"/>
</dbReference>
<keyword evidence="20" id="KW-1185">Reference proteome</keyword>
<evidence type="ECO:0000256" key="8">
    <source>
        <dbReference type="ARBA" id="ARBA00022842"/>
    </source>
</evidence>
<feature type="domain" description="CCHC-type" evidence="15">
    <location>
        <begin position="952"/>
        <end position="969"/>
    </location>
</feature>
<evidence type="ECO:0000256" key="10">
    <source>
        <dbReference type="ARBA" id="ARBA00023125"/>
    </source>
</evidence>
<evidence type="ECO:0000259" key="17">
    <source>
        <dbReference type="PROSITE" id="PS51999"/>
    </source>
</evidence>
<dbReference type="EC" id="5.6.2.1" evidence="13"/>
<keyword evidence="9 13" id="KW-0799">Topoisomerase</keyword>
<dbReference type="EMBL" id="SMOL01000401">
    <property type="protein sequence ID" value="KAB2618978.1"/>
    <property type="molecule type" value="Genomic_DNA"/>
</dbReference>
<dbReference type="Gene3D" id="3.30.65.10">
    <property type="entry name" value="Bacterial Topoisomerase I, domain 1"/>
    <property type="match status" value="1"/>
</dbReference>
<dbReference type="InterPro" id="IPR006171">
    <property type="entry name" value="TOPRIM_dom"/>
</dbReference>
<dbReference type="InterPro" id="IPR000380">
    <property type="entry name" value="Topo_IA"/>
</dbReference>
<reference evidence="19 20" key="3">
    <citation type="submission" date="2019-11" db="EMBL/GenBank/DDBJ databases">
        <title>A de novo genome assembly of a pear dwarfing rootstock.</title>
        <authorList>
            <person name="Wang F."/>
            <person name="Wang J."/>
            <person name="Li S."/>
            <person name="Zhang Y."/>
            <person name="Fang M."/>
            <person name="Ma L."/>
            <person name="Zhao Y."/>
            <person name="Jiang S."/>
        </authorList>
    </citation>
    <scope>NUCLEOTIDE SEQUENCE [LARGE SCALE GENOMIC DNA]</scope>
    <source>
        <strain evidence="19">S2</strain>
        <tissue evidence="19">Leaf</tissue>
    </source>
</reference>
<feature type="compositionally biased region" description="Polar residues" evidence="14">
    <location>
        <begin position="832"/>
        <end position="842"/>
    </location>
</feature>
<protein>
    <recommendedName>
        <fullName evidence="13">DNA topoisomerase</fullName>
        <ecNumber evidence="13">5.6.2.1</ecNumber>
    </recommendedName>
</protein>
<feature type="compositionally biased region" description="Polar residues" evidence="14">
    <location>
        <begin position="779"/>
        <end position="799"/>
    </location>
</feature>
<dbReference type="GO" id="GO:0005634">
    <property type="term" value="C:nucleus"/>
    <property type="evidence" value="ECO:0007669"/>
    <property type="project" value="TreeGrafter"/>
</dbReference>
<dbReference type="PROSITE" id="PS50158">
    <property type="entry name" value="ZF_CCHC"/>
    <property type="match status" value="2"/>
</dbReference>
<dbReference type="GO" id="GO:0006310">
    <property type="term" value="P:DNA recombination"/>
    <property type="evidence" value="ECO:0007669"/>
    <property type="project" value="TreeGrafter"/>
</dbReference>
<feature type="region of interest" description="Disordered" evidence="14">
    <location>
        <begin position="778"/>
        <end position="812"/>
    </location>
</feature>
<dbReference type="SMART" id="SM00343">
    <property type="entry name" value="ZnF_C2HC"/>
    <property type="match status" value="3"/>
</dbReference>
<comment type="caution">
    <text evidence="19">The sequence shown here is derived from an EMBL/GenBank/DDBJ whole genome shotgun (WGS) entry which is preliminary data.</text>
</comment>
<dbReference type="InterPro" id="IPR036875">
    <property type="entry name" value="Znf_CCHC_sf"/>
</dbReference>
<dbReference type="InterPro" id="IPR023406">
    <property type="entry name" value="Topo_IA_AS"/>
</dbReference>
<dbReference type="AlphaFoldDB" id="A0A5N5GUL2"/>
<feature type="region of interest" description="Disordered" evidence="14">
    <location>
        <begin position="386"/>
        <end position="410"/>
    </location>
</feature>
<dbReference type="PROSITE" id="PS00396">
    <property type="entry name" value="TOPO_IA_1"/>
    <property type="match status" value="1"/>
</dbReference>
<evidence type="ECO:0000256" key="12">
    <source>
        <dbReference type="PROSITE-ProRule" id="PRU00047"/>
    </source>
</evidence>
<dbReference type="GO" id="GO:0006265">
    <property type="term" value="P:DNA topological change"/>
    <property type="evidence" value="ECO:0007669"/>
    <property type="project" value="InterPro"/>
</dbReference>
<dbReference type="InterPro" id="IPR013826">
    <property type="entry name" value="Topo_IA_cen_sub3"/>
</dbReference>
<dbReference type="GO" id="GO:0008270">
    <property type="term" value="F:zinc ion binding"/>
    <property type="evidence" value="ECO:0007669"/>
    <property type="project" value="UniProtKB-KW"/>
</dbReference>
<dbReference type="InterPro" id="IPR034144">
    <property type="entry name" value="TOPRIM_TopoIII"/>
</dbReference>
<dbReference type="SMART" id="SM00493">
    <property type="entry name" value="TOPRIM"/>
    <property type="match status" value="1"/>
</dbReference>
<accession>A0A5N5GUL2</accession>
<dbReference type="Gene3D" id="4.10.60.10">
    <property type="entry name" value="Zinc finger, CCHC-type"/>
    <property type="match status" value="2"/>
</dbReference>
<keyword evidence="6 12" id="KW-0863">Zinc-finger</keyword>
<evidence type="ECO:0000256" key="3">
    <source>
        <dbReference type="ARBA" id="ARBA00009446"/>
    </source>
</evidence>
<comment type="function">
    <text evidence="13">Introduces a single-strand break via transesterification at a target site in duplex DNA. Releases the supercoiling and torsional tension of DNA introduced during the DNA replication and transcription by transiently cleaving and rejoining one strand of the DNA duplex. The scissile phosphodiester is attacked by the catalytic tyrosine of the enzyme, resulting in the formation of a DNA-(5'-phosphotyrosyl)-enzyme intermediate and the expulsion of a 3'-OH DNA strand.</text>
</comment>
<comment type="similarity">
    <text evidence="3 13">Belongs to the type IA topoisomerase family.</text>
</comment>
<dbReference type="Pfam" id="PF01751">
    <property type="entry name" value="Toprim"/>
    <property type="match status" value="1"/>
</dbReference>
<evidence type="ECO:0000256" key="1">
    <source>
        <dbReference type="ARBA" id="ARBA00000213"/>
    </source>
</evidence>